<protein>
    <submittedName>
        <fullName evidence="1">Uncharacterized protein</fullName>
    </submittedName>
</protein>
<organism evidence="1">
    <name type="scientific">Pithovirus LCPAC201</name>
    <dbReference type="NCBI Taxonomy" id="2506591"/>
    <lineage>
        <taxon>Viruses</taxon>
        <taxon>Pithoviruses</taxon>
    </lineage>
</organism>
<proteinExistence type="predicted"/>
<sequence>MDHLNYSHQNVPSDESSLEMIINPSDFPDSGIIFVRSEDVLSLVCVSITKQPYSTIGFFYKTSVSGEERINVILVDVHRFIQPTWLEAGASIEDIIKNPLVSSIGIKGLNPVLDKNGKIDQTETQNLHSVFRQAIGNVIGHGTEKSYEETISQLFGYKVKYPTKGVTAVEMVNRVIMAMGKWNDVPQDGSLSAEALKLLRAPTFLGCGIESKTKMIQILTANFNQQEVCDPTVANKLIQSYIVDNGVFGEMMRISLPDRDLNRVRREQEATYILNSDYMARSVATFTKMLIHDQGFYESLLAGFNQSRLIDSDGKDSYKQDLSDLSSDSDYLVEMVTSWIGSGEISYSKIISCLVKIDQTKQNISEKHSIFLDCKRHYPVIDKSKLLLIKKNGHQPTDSKLMIGAFMSLREEIKHLSNQVGTSTTPILSINDLIRPLNDIGNSLGLSVPNLQLVGGDYTVPVTVLVKSNRSEGVPLTLKSGTQIILTLVNPDLDGLTKQDLIEVLESLDNLASKDHRFDNLRSIITSKLSYV</sequence>
<name>A0A481Z4N5_9VIRU</name>
<dbReference type="EMBL" id="MK500498">
    <property type="protein sequence ID" value="QBK90747.1"/>
    <property type="molecule type" value="Genomic_DNA"/>
</dbReference>
<reference evidence="1" key="1">
    <citation type="journal article" date="2019" name="MBio">
        <title>Virus Genomes from Deep Sea Sediments Expand the Ocean Megavirome and Support Independent Origins of Viral Gigantism.</title>
        <authorList>
            <person name="Backstrom D."/>
            <person name="Yutin N."/>
            <person name="Jorgensen S.L."/>
            <person name="Dharamshi J."/>
            <person name="Homa F."/>
            <person name="Zaremba-Niedwiedzka K."/>
            <person name="Spang A."/>
            <person name="Wolf Y.I."/>
            <person name="Koonin E.V."/>
            <person name="Ettema T.J."/>
        </authorList>
    </citation>
    <scope>NUCLEOTIDE SEQUENCE</scope>
</reference>
<gene>
    <name evidence="1" type="ORF">LCPAC201_00480</name>
</gene>
<evidence type="ECO:0000313" key="1">
    <source>
        <dbReference type="EMBL" id="QBK90747.1"/>
    </source>
</evidence>
<accession>A0A481Z4N5</accession>